<organism evidence="15 16">
    <name type="scientific">Altericroceibacterium spongiae</name>
    <dbReference type="NCBI Taxonomy" id="2320269"/>
    <lineage>
        <taxon>Bacteria</taxon>
        <taxon>Pseudomonadati</taxon>
        <taxon>Pseudomonadota</taxon>
        <taxon>Alphaproteobacteria</taxon>
        <taxon>Sphingomonadales</taxon>
        <taxon>Erythrobacteraceae</taxon>
        <taxon>Altericroceibacterium</taxon>
    </lineage>
</organism>
<keyword evidence="16" id="KW-1185">Reference proteome</keyword>
<evidence type="ECO:0000256" key="5">
    <source>
        <dbReference type="ARBA" id="ARBA00022692"/>
    </source>
</evidence>
<keyword evidence="4 10" id="KW-1134">Transmembrane beta strand</keyword>
<protein>
    <submittedName>
        <fullName evidence="15">TonB-dependent siderophore receptor</fullName>
    </submittedName>
</protein>
<feature type="domain" description="TonB-dependent receptor plug" evidence="14">
    <location>
        <begin position="50"/>
        <end position="149"/>
    </location>
</feature>
<keyword evidence="3 10" id="KW-0813">Transport</keyword>
<evidence type="ECO:0000256" key="8">
    <source>
        <dbReference type="ARBA" id="ARBA00023170"/>
    </source>
</evidence>
<dbReference type="InterPro" id="IPR036942">
    <property type="entry name" value="Beta-barrel_TonB_sf"/>
</dbReference>
<dbReference type="GO" id="GO:0038023">
    <property type="term" value="F:signaling receptor activity"/>
    <property type="evidence" value="ECO:0007669"/>
    <property type="project" value="InterPro"/>
</dbReference>
<dbReference type="GO" id="GO:0015344">
    <property type="term" value="F:siderophore uptake transmembrane transporter activity"/>
    <property type="evidence" value="ECO:0007669"/>
    <property type="project" value="TreeGrafter"/>
</dbReference>
<evidence type="ECO:0000259" key="13">
    <source>
        <dbReference type="Pfam" id="PF00593"/>
    </source>
</evidence>
<evidence type="ECO:0000256" key="3">
    <source>
        <dbReference type="ARBA" id="ARBA00022448"/>
    </source>
</evidence>
<dbReference type="RefSeq" id="WP_120323771.1">
    <property type="nucleotide sequence ID" value="NZ_RAPF01000002.1"/>
</dbReference>
<dbReference type="GO" id="GO:0009279">
    <property type="term" value="C:cell outer membrane"/>
    <property type="evidence" value="ECO:0007669"/>
    <property type="project" value="UniProtKB-SubCell"/>
</dbReference>
<dbReference type="InterPro" id="IPR010105">
    <property type="entry name" value="TonB_sidphr_rcpt"/>
</dbReference>
<evidence type="ECO:0000256" key="9">
    <source>
        <dbReference type="ARBA" id="ARBA00023237"/>
    </source>
</evidence>
<name>A0A420EPG7_9SPHN</name>
<dbReference type="PANTHER" id="PTHR32552:SF74">
    <property type="entry name" value="HYDROXAMATE SIDEROPHORE RECEPTOR FHUE"/>
    <property type="match status" value="1"/>
</dbReference>
<feature type="domain" description="TonB-dependent receptor-like beta-barrel" evidence="13">
    <location>
        <begin position="258"/>
        <end position="659"/>
    </location>
</feature>
<dbReference type="Proteomes" id="UP000284395">
    <property type="component" value="Unassembled WGS sequence"/>
</dbReference>
<reference evidence="15 16" key="1">
    <citation type="submission" date="2018-09" db="EMBL/GenBank/DDBJ databases">
        <title>Altererythrobacter spongiae sp. nov., isolated from a marine sponge.</title>
        <authorList>
            <person name="Zhuang L."/>
            <person name="Luo L."/>
        </authorList>
    </citation>
    <scope>NUCLEOTIDE SEQUENCE [LARGE SCALE GENOMIC DNA]</scope>
    <source>
        <strain evidence="15 16">HN-Y73</strain>
    </source>
</reference>
<evidence type="ECO:0000256" key="10">
    <source>
        <dbReference type="PROSITE-ProRule" id="PRU01360"/>
    </source>
</evidence>
<dbReference type="NCBIfam" id="TIGR01783">
    <property type="entry name" value="TonB-siderophor"/>
    <property type="match status" value="1"/>
</dbReference>
<evidence type="ECO:0000256" key="6">
    <source>
        <dbReference type="ARBA" id="ARBA00023077"/>
    </source>
</evidence>
<dbReference type="EMBL" id="RAPF01000002">
    <property type="protein sequence ID" value="RKF22575.1"/>
    <property type="molecule type" value="Genomic_DNA"/>
</dbReference>
<dbReference type="InterPro" id="IPR039426">
    <property type="entry name" value="TonB-dep_rcpt-like"/>
</dbReference>
<evidence type="ECO:0000256" key="7">
    <source>
        <dbReference type="ARBA" id="ARBA00023136"/>
    </source>
</evidence>
<comment type="similarity">
    <text evidence="2 10 11">Belongs to the TonB-dependent receptor family.</text>
</comment>
<evidence type="ECO:0000256" key="2">
    <source>
        <dbReference type="ARBA" id="ARBA00009810"/>
    </source>
</evidence>
<proteinExistence type="inferred from homology"/>
<dbReference type="InterPro" id="IPR012910">
    <property type="entry name" value="Plug_dom"/>
</dbReference>
<dbReference type="OrthoDB" id="9760333at2"/>
<gene>
    <name evidence="15" type="ORF">D6851_04980</name>
</gene>
<dbReference type="GO" id="GO:0015891">
    <property type="term" value="P:siderophore transport"/>
    <property type="evidence" value="ECO:0007669"/>
    <property type="project" value="InterPro"/>
</dbReference>
<dbReference type="Gene3D" id="2.40.170.20">
    <property type="entry name" value="TonB-dependent receptor, beta-barrel domain"/>
    <property type="match status" value="1"/>
</dbReference>
<keyword evidence="12" id="KW-0732">Signal</keyword>
<dbReference type="AlphaFoldDB" id="A0A420EPG7"/>
<evidence type="ECO:0000256" key="11">
    <source>
        <dbReference type="RuleBase" id="RU003357"/>
    </source>
</evidence>
<sequence length="689" mass="75719">MKTSTLLSLTTAIILIPSQAFAESAPRDDIIVNGIVEQESDTAIGMPLTLREIPQSVTIIDEKRIKDFALNNINDVIDQTVGVNVERAETDRTYYTARGFEVSNFEVDGIGLPLLFNIQYGDLDTALFERVEVIRGANALSSGIGTPAATINYVRKRPTEELRSNISGRYGKWDQWRAEADISGPINSSGTLAARLIYAHDEGDSYLDYRHTNRNVYGAILSWNASPDLTATVGYTRQENDATGVMWGALPLVYADGGRIDYPRSSSSSQDWTYWDQTNQSAFAELAYELGNGWDLRGTFTYNGWKGDAKLLYGYGYPDRNSHEGIFGMVGYYPDTSDQYLGDVVASGPFTAFGREHELSIGLSSAYQDYIEAQGLGATIQYPGIPGIDTYTIDEPAVSEALVEADTHDELQRAYVAMHLNLSDRLKVLLGASAMWLTTSGTSYGEDAARDESALSPYFGLTYDLTKNISLYASYTNIFNPQNEVDDTRQRLDPVKGSSIEGGIKSEWLDGRLYATAALFKAKQNNLAEAAGQFANGDTYYAGVDTTSKGFEIEVNGRITDHWTLSGGYTGIDIENDVGEDTRIYVPTKSLKLASTYTIPELNDLQFGAQLRWQNAVRQDGIGPNADITVSQDDYAVLDLMAGVNVVDNLRATVNLRNVTNADYLASLMWTQALYGAPRSISGSLTYTF</sequence>
<comment type="subcellular location">
    <subcellularLocation>
        <location evidence="1 10">Cell outer membrane</location>
        <topology evidence="1 10">Multi-pass membrane protein</topology>
    </subcellularLocation>
</comment>
<evidence type="ECO:0000259" key="14">
    <source>
        <dbReference type="Pfam" id="PF07715"/>
    </source>
</evidence>
<keyword evidence="5 10" id="KW-0812">Transmembrane</keyword>
<dbReference type="Pfam" id="PF07715">
    <property type="entry name" value="Plug"/>
    <property type="match status" value="1"/>
</dbReference>
<feature type="signal peptide" evidence="12">
    <location>
        <begin position="1"/>
        <end position="22"/>
    </location>
</feature>
<keyword evidence="9 10" id="KW-0998">Cell outer membrane</keyword>
<comment type="caution">
    <text evidence="15">The sequence shown here is derived from an EMBL/GenBank/DDBJ whole genome shotgun (WGS) entry which is preliminary data.</text>
</comment>
<evidence type="ECO:0000256" key="1">
    <source>
        <dbReference type="ARBA" id="ARBA00004571"/>
    </source>
</evidence>
<evidence type="ECO:0000313" key="15">
    <source>
        <dbReference type="EMBL" id="RKF22575.1"/>
    </source>
</evidence>
<evidence type="ECO:0000256" key="12">
    <source>
        <dbReference type="SAM" id="SignalP"/>
    </source>
</evidence>
<evidence type="ECO:0000313" key="16">
    <source>
        <dbReference type="Proteomes" id="UP000284395"/>
    </source>
</evidence>
<dbReference type="CDD" id="cd01347">
    <property type="entry name" value="ligand_gated_channel"/>
    <property type="match status" value="1"/>
</dbReference>
<keyword evidence="6 11" id="KW-0798">TonB box</keyword>
<dbReference type="InterPro" id="IPR000531">
    <property type="entry name" value="Beta-barrel_TonB"/>
</dbReference>
<dbReference type="Gene3D" id="2.170.130.10">
    <property type="entry name" value="TonB-dependent receptor, plug domain"/>
    <property type="match status" value="1"/>
</dbReference>
<feature type="chain" id="PRO_5018991971" evidence="12">
    <location>
        <begin position="23"/>
        <end position="689"/>
    </location>
</feature>
<dbReference type="InterPro" id="IPR037066">
    <property type="entry name" value="Plug_dom_sf"/>
</dbReference>
<evidence type="ECO:0000256" key="4">
    <source>
        <dbReference type="ARBA" id="ARBA00022452"/>
    </source>
</evidence>
<keyword evidence="7 10" id="KW-0472">Membrane</keyword>
<accession>A0A420EPG7</accession>
<dbReference type="PROSITE" id="PS52016">
    <property type="entry name" value="TONB_DEPENDENT_REC_3"/>
    <property type="match status" value="1"/>
</dbReference>
<dbReference type="Pfam" id="PF00593">
    <property type="entry name" value="TonB_dep_Rec_b-barrel"/>
    <property type="match status" value="1"/>
</dbReference>
<dbReference type="SUPFAM" id="SSF56935">
    <property type="entry name" value="Porins"/>
    <property type="match status" value="1"/>
</dbReference>
<keyword evidence="8 15" id="KW-0675">Receptor</keyword>
<dbReference type="PANTHER" id="PTHR32552">
    <property type="entry name" value="FERRICHROME IRON RECEPTOR-RELATED"/>
    <property type="match status" value="1"/>
</dbReference>